<dbReference type="SUPFAM" id="SSF53167">
    <property type="entry name" value="Purine and uridine phosphorylases"/>
    <property type="match status" value="1"/>
</dbReference>
<dbReference type="InterPro" id="IPR011006">
    <property type="entry name" value="CheY-like_superfamily"/>
</dbReference>
<proteinExistence type="predicted"/>
<evidence type="ECO:0008006" key="5">
    <source>
        <dbReference type="Google" id="ProtNLM"/>
    </source>
</evidence>
<dbReference type="EMBL" id="POSM01000052">
    <property type="protein sequence ID" value="PNH96530.1"/>
    <property type="molecule type" value="Genomic_DNA"/>
</dbReference>
<dbReference type="Gene3D" id="3.40.50.2300">
    <property type="match status" value="1"/>
</dbReference>
<dbReference type="PANTHER" id="PTHR46832">
    <property type="entry name" value="5'-METHYLTHIOADENOSINE/S-ADENOSYLHOMOCYSTEINE NUCLEOSIDASE"/>
    <property type="match status" value="1"/>
</dbReference>
<dbReference type="Gene3D" id="3.40.50.1580">
    <property type="entry name" value="Nucleoside phosphorylase domain"/>
    <property type="match status" value="1"/>
</dbReference>
<evidence type="ECO:0000313" key="4">
    <source>
        <dbReference type="Proteomes" id="UP000236547"/>
    </source>
</evidence>
<dbReference type="Proteomes" id="UP000236547">
    <property type="component" value="Unassembled WGS sequence"/>
</dbReference>
<dbReference type="InterPro" id="IPR000845">
    <property type="entry name" value="Nucleoside_phosphorylase_d"/>
</dbReference>
<organism evidence="3 4">
    <name type="scientific">Vibrio diazotrophicus</name>
    <dbReference type="NCBI Taxonomy" id="685"/>
    <lineage>
        <taxon>Bacteria</taxon>
        <taxon>Pseudomonadati</taxon>
        <taxon>Pseudomonadota</taxon>
        <taxon>Gammaproteobacteria</taxon>
        <taxon>Vibrionales</taxon>
        <taxon>Vibrionaceae</taxon>
        <taxon>Vibrio</taxon>
    </lineage>
</organism>
<gene>
    <name evidence="3" type="ORF">C1O25_21415</name>
</gene>
<sequence>MNVLIVDDQYDNKVQSIAKKIRSLGIEKVKHVLNARDAYDELSSNKFDLLVLDLQIPECFGEEVNVDGGVQLLNMISSDDVVEMPSVIVGITSHKDSYESNIHKFVEQGWTLHLFDGETDFINNIIENSFKRSKVEQKYDVAFVTALRHTEFDALLKNGMSWTDLPLEDCNKYYTAKFRDKDGVERTAVATYCPTMGMPVSAAISMKVINKFNPKLLIMTGIAAGVEGKVNLGDVLIPNQIWDWGSGKITDSEDGTALLFDPETITINEQLATEMKDIASKGLYVEGIKREFQGNPPTHSLTIQVGPIASGASVLADSKTIELIKEQKRSVIGVEMEAYGVLVASKLCAAEPMKTLIIKSVCDFANADKNDDWQKYSAYTSTMVATRIIENHINFGK</sequence>
<dbReference type="Pfam" id="PF01048">
    <property type="entry name" value="PNP_UDP_1"/>
    <property type="match status" value="1"/>
</dbReference>
<evidence type="ECO:0000313" key="3">
    <source>
        <dbReference type="EMBL" id="PNH96530.1"/>
    </source>
</evidence>
<keyword evidence="4" id="KW-1185">Reference proteome</keyword>
<evidence type="ECO:0000259" key="1">
    <source>
        <dbReference type="Pfam" id="PF00072"/>
    </source>
</evidence>
<dbReference type="Pfam" id="PF00072">
    <property type="entry name" value="Response_reg"/>
    <property type="match status" value="1"/>
</dbReference>
<protein>
    <recommendedName>
        <fullName evidence="5">Nucleoside phosphorylase</fullName>
    </recommendedName>
</protein>
<reference evidence="3 4" key="1">
    <citation type="submission" date="2018-01" db="EMBL/GenBank/DDBJ databases">
        <title>Draft genome sequences of six Vibrio diazotrophicus strains isolated from deep-sea sediments of the Baltic Sea.</title>
        <authorList>
            <person name="Castillo D."/>
            <person name="Vandieken V."/>
            <person name="Chiang O."/>
            <person name="Middelboe M."/>
        </authorList>
    </citation>
    <scope>NUCLEOTIDE SEQUENCE [LARGE SCALE GENOMIC DNA]</scope>
    <source>
        <strain evidence="3 4">65.10M</strain>
    </source>
</reference>
<feature type="domain" description="Nucleoside phosphorylase" evidence="2">
    <location>
        <begin position="171"/>
        <end position="373"/>
    </location>
</feature>
<dbReference type="SUPFAM" id="SSF52172">
    <property type="entry name" value="CheY-like"/>
    <property type="match status" value="1"/>
</dbReference>
<dbReference type="RefSeq" id="WP_102969734.1">
    <property type="nucleotide sequence ID" value="NZ_POSJ01000001.1"/>
</dbReference>
<feature type="domain" description="Response regulatory" evidence="1">
    <location>
        <begin position="3"/>
        <end position="96"/>
    </location>
</feature>
<evidence type="ECO:0000259" key="2">
    <source>
        <dbReference type="Pfam" id="PF01048"/>
    </source>
</evidence>
<dbReference type="PANTHER" id="PTHR46832:SF1">
    <property type="entry name" value="5'-METHYLTHIOADENOSINE_S-ADENOSYLHOMOCYSTEINE NUCLEOSIDASE"/>
    <property type="match status" value="1"/>
</dbReference>
<dbReference type="InterPro" id="IPR001789">
    <property type="entry name" value="Sig_transdc_resp-reg_receiver"/>
</dbReference>
<dbReference type="InterPro" id="IPR035994">
    <property type="entry name" value="Nucleoside_phosphorylase_sf"/>
</dbReference>
<comment type="caution">
    <text evidence="3">The sequence shown here is derived from an EMBL/GenBank/DDBJ whole genome shotgun (WGS) entry which is preliminary data.</text>
</comment>
<name>A0ABX4W477_VIBDI</name>
<accession>A0ABX4W477</accession>